<dbReference type="GO" id="GO:0006354">
    <property type="term" value="P:DNA-templated transcription elongation"/>
    <property type="evidence" value="ECO:0007669"/>
    <property type="project" value="TreeGrafter"/>
</dbReference>
<dbReference type="Proteomes" id="UP000319700">
    <property type="component" value="Unassembled WGS sequence"/>
</dbReference>
<dbReference type="GO" id="GO:0003677">
    <property type="term" value="F:DNA binding"/>
    <property type="evidence" value="ECO:0007669"/>
    <property type="project" value="InterPro"/>
</dbReference>
<dbReference type="InterPro" id="IPR018151">
    <property type="entry name" value="TF_GreA/GreB_CS"/>
</dbReference>
<dbReference type="EMBL" id="RCZH01000028">
    <property type="protein sequence ID" value="TPG31627.1"/>
    <property type="molecule type" value="Genomic_DNA"/>
</dbReference>
<dbReference type="PANTHER" id="PTHR30437">
    <property type="entry name" value="TRANSCRIPTION ELONGATION FACTOR GREA"/>
    <property type="match status" value="1"/>
</dbReference>
<organism evidence="2 3">
    <name type="scientific">Flavobacterium pectinovorum</name>
    <dbReference type="NCBI Taxonomy" id="29533"/>
    <lineage>
        <taxon>Bacteria</taxon>
        <taxon>Pseudomonadati</taxon>
        <taxon>Bacteroidota</taxon>
        <taxon>Flavobacteriia</taxon>
        <taxon>Flavobacteriales</taxon>
        <taxon>Flavobacteriaceae</taxon>
        <taxon>Flavobacterium</taxon>
    </lineage>
</organism>
<dbReference type="Pfam" id="PF01272">
    <property type="entry name" value="GreA_GreB"/>
    <property type="match status" value="1"/>
</dbReference>
<sequence length="127" mass="14588">MKNKEIIIEESEFDFIRELINTSPIKTDKTYNSTLKRLEKELKSAKVVKNEDMPNDIVRLHSKITIKINPNLIRDFKIVLPEKSNLSENKLSILSPMGLALYGYAVGDEILWQFPSGVTKIKVLKVE</sequence>
<feature type="domain" description="Transcription elongation factor GreA/GreB C-terminal" evidence="1">
    <location>
        <begin position="54"/>
        <end position="127"/>
    </location>
</feature>
<dbReference type="AlphaFoldDB" id="A0A502E219"/>
<dbReference type="GO" id="GO:0003746">
    <property type="term" value="F:translation elongation factor activity"/>
    <property type="evidence" value="ECO:0007669"/>
    <property type="project" value="UniProtKB-KW"/>
</dbReference>
<name>A0A502E219_9FLAO</name>
<dbReference type="Gene3D" id="3.10.50.30">
    <property type="entry name" value="Transcription elongation factor, GreA/GreB, C-terminal domain"/>
    <property type="match status" value="1"/>
</dbReference>
<accession>A0A502E219</accession>
<dbReference type="InterPro" id="IPR023459">
    <property type="entry name" value="Tscrpt_elong_fac_GreA/B_fam"/>
</dbReference>
<dbReference type="GO" id="GO:0032784">
    <property type="term" value="P:regulation of DNA-templated transcription elongation"/>
    <property type="evidence" value="ECO:0007669"/>
    <property type="project" value="InterPro"/>
</dbReference>
<dbReference type="RefSeq" id="WP_140511948.1">
    <property type="nucleotide sequence ID" value="NZ_RCZH01000028.1"/>
</dbReference>
<dbReference type="InterPro" id="IPR001437">
    <property type="entry name" value="Tscrpt_elong_fac_GreA/B_C"/>
</dbReference>
<keyword evidence="3" id="KW-1185">Reference proteome</keyword>
<reference evidence="2 3" key="1">
    <citation type="journal article" date="2019" name="Environ. Microbiol.">
        <title>Species interactions and distinct microbial communities in high Arctic permafrost affected cryosols are associated with the CH4 and CO2 gas fluxes.</title>
        <authorList>
            <person name="Altshuler I."/>
            <person name="Hamel J."/>
            <person name="Turney S."/>
            <person name="Magnuson E."/>
            <person name="Levesque R."/>
            <person name="Greer C."/>
            <person name="Whyte L.G."/>
        </authorList>
    </citation>
    <scope>NUCLEOTIDE SEQUENCE [LARGE SCALE GENOMIC DNA]</scope>
    <source>
        <strain evidence="2 3">42</strain>
    </source>
</reference>
<evidence type="ECO:0000313" key="2">
    <source>
        <dbReference type="EMBL" id="TPG31627.1"/>
    </source>
</evidence>
<keyword evidence="2" id="KW-0648">Protein biosynthesis</keyword>
<dbReference type="InterPro" id="IPR036953">
    <property type="entry name" value="GreA/GreB_C_sf"/>
</dbReference>
<gene>
    <name evidence="2" type="ORF">EAH81_26695</name>
</gene>
<evidence type="ECO:0000313" key="3">
    <source>
        <dbReference type="Proteomes" id="UP000319700"/>
    </source>
</evidence>
<proteinExistence type="predicted"/>
<comment type="caution">
    <text evidence="2">The sequence shown here is derived from an EMBL/GenBank/DDBJ whole genome shotgun (WGS) entry which is preliminary data.</text>
</comment>
<dbReference type="OrthoDB" id="192847at2"/>
<keyword evidence="2" id="KW-0251">Elongation factor</keyword>
<evidence type="ECO:0000259" key="1">
    <source>
        <dbReference type="Pfam" id="PF01272"/>
    </source>
</evidence>
<dbReference type="SUPFAM" id="SSF54534">
    <property type="entry name" value="FKBP-like"/>
    <property type="match status" value="1"/>
</dbReference>
<dbReference type="PANTHER" id="PTHR30437:SF5">
    <property type="entry name" value="REGULATOR OF NUCLEOSIDE DIPHOSPHATE KINASE"/>
    <property type="match status" value="1"/>
</dbReference>
<dbReference type="GO" id="GO:0070063">
    <property type="term" value="F:RNA polymerase binding"/>
    <property type="evidence" value="ECO:0007669"/>
    <property type="project" value="InterPro"/>
</dbReference>
<dbReference type="PROSITE" id="PS00830">
    <property type="entry name" value="GREAB_2"/>
    <property type="match status" value="1"/>
</dbReference>
<protein>
    <submittedName>
        <fullName evidence="2">Transcription elongation factor GreAB</fullName>
    </submittedName>
</protein>